<dbReference type="PANTHER" id="PTHR23088:SF27">
    <property type="entry name" value="DEAMINATED GLUTATHIONE AMIDASE"/>
    <property type="match status" value="1"/>
</dbReference>
<dbReference type="RefSeq" id="WP_344684811.1">
    <property type="nucleotide sequence ID" value="NZ_BAAAVT010000005.1"/>
</dbReference>
<dbReference type="InterPro" id="IPR001110">
    <property type="entry name" value="UPF0012_CS"/>
</dbReference>
<protein>
    <submittedName>
        <fullName evidence="3">Carbon-nitrogen hydrolase family protein</fullName>
    </submittedName>
</protein>
<feature type="domain" description="CN hydrolase" evidence="2">
    <location>
        <begin position="12"/>
        <end position="259"/>
    </location>
</feature>
<keyword evidence="4" id="KW-1185">Reference proteome</keyword>
<gene>
    <name evidence="3" type="ORF">GCM10010529_10500</name>
</gene>
<comment type="caution">
    <text evidence="3">The sequence shown here is derived from an EMBL/GenBank/DDBJ whole genome shotgun (WGS) entry which is preliminary data.</text>
</comment>
<dbReference type="InterPro" id="IPR003010">
    <property type="entry name" value="C-N_Hydrolase"/>
</dbReference>
<dbReference type="InterPro" id="IPR044083">
    <property type="entry name" value="RamA-like"/>
</dbReference>
<dbReference type="InterPro" id="IPR036526">
    <property type="entry name" value="C-N_Hydrolase_sf"/>
</dbReference>
<dbReference type="PROSITE" id="PS01227">
    <property type="entry name" value="UPF0012"/>
    <property type="match status" value="1"/>
</dbReference>
<dbReference type="PROSITE" id="PS50263">
    <property type="entry name" value="CN_HYDROLASE"/>
    <property type="match status" value="1"/>
</dbReference>
<proteinExistence type="inferred from homology"/>
<comment type="similarity">
    <text evidence="1">Belongs to the carbon-nitrogen hydrolase superfamily. NIT1/NIT2 family.</text>
</comment>
<reference evidence="4" key="1">
    <citation type="journal article" date="2019" name="Int. J. Syst. Evol. Microbiol.">
        <title>The Global Catalogue of Microorganisms (GCM) 10K type strain sequencing project: providing services to taxonomists for standard genome sequencing and annotation.</title>
        <authorList>
            <consortium name="The Broad Institute Genomics Platform"/>
            <consortium name="The Broad Institute Genome Sequencing Center for Infectious Disease"/>
            <person name="Wu L."/>
            <person name="Ma J."/>
        </authorList>
    </citation>
    <scope>NUCLEOTIDE SEQUENCE [LARGE SCALE GENOMIC DNA]</scope>
    <source>
        <strain evidence="4">JCM 14309</strain>
    </source>
</reference>
<evidence type="ECO:0000259" key="2">
    <source>
        <dbReference type="PROSITE" id="PS50263"/>
    </source>
</evidence>
<dbReference type="Pfam" id="PF00795">
    <property type="entry name" value="CN_hydrolase"/>
    <property type="match status" value="1"/>
</dbReference>
<evidence type="ECO:0000313" key="4">
    <source>
        <dbReference type="Proteomes" id="UP001500236"/>
    </source>
</evidence>
<accession>A0ABP6LSH1</accession>
<dbReference type="PANTHER" id="PTHR23088">
    <property type="entry name" value="NITRILASE-RELATED"/>
    <property type="match status" value="1"/>
</dbReference>
<keyword evidence="3" id="KW-0378">Hydrolase</keyword>
<sequence length="281" mass="30059">MALAEDATAESLTLALAQVPPVEIGDDAVERALSRTDRLAAEAATSGADLLVLPEMHLSGYAIGRGAVEAFAQEPGGPALTRMAEIARTYGVAICHGFPERDGHRVYNSAAFIDEHGTELLRWRKLHLFGDVDARQFDRAGFSDEGLTGEGLVADWRGWSVGLAICYDIEFPETARRLALAGADLVVVPTANMVGFEAVSRLLVPARALENQMYVAYANYTGEDPEFQYNGLSLIAGPDGAPVVAAGAGEGLLIGRISAERLVASRRENPYLEDRRGDMLG</sequence>
<dbReference type="CDD" id="cd07576">
    <property type="entry name" value="R-amidase_like"/>
    <property type="match status" value="1"/>
</dbReference>
<evidence type="ECO:0000313" key="3">
    <source>
        <dbReference type="EMBL" id="GAA3058627.1"/>
    </source>
</evidence>
<dbReference type="Gene3D" id="3.60.110.10">
    <property type="entry name" value="Carbon-nitrogen hydrolase"/>
    <property type="match status" value="1"/>
</dbReference>
<name>A0ABP6LSH1_9MICC</name>
<dbReference type="GO" id="GO:0016787">
    <property type="term" value="F:hydrolase activity"/>
    <property type="evidence" value="ECO:0007669"/>
    <property type="project" value="UniProtKB-KW"/>
</dbReference>
<organism evidence="3 4">
    <name type="scientific">Nesterenkonia aethiopica</name>
    <dbReference type="NCBI Taxonomy" id="269144"/>
    <lineage>
        <taxon>Bacteria</taxon>
        <taxon>Bacillati</taxon>
        <taxon>Actinomycetota</taxon>
        <taxon>Actinomycetes</taxon>
        <taxon>Micrococcales</taxon>
        <taxon>Micrococcaceae</taxon>
        <taxon>Nesterenkonia</taxon>
    </lineage>
</organism>
<evidence type="ECO:0000256" key="1">
    <source>
        <dbReference type="ARBA" id="ARBA00010613"/>
    </source>
</evidence>
<dbReference type="EMBL" id="BAAAVT010000005">
    <property type="protein sequence ID" value="GAA3058627.1"/>
    <property type="molecule type" value="Genomic_DNA"/>
</dbReference>
<dbReference type="SUPFAM" id="SSF56317">
    <property type="entry name" value="Carbon-nitrogen hydrolase"/>
    <property type="match status" value="1"/>
</dbReference>
<dbReference type="Proteomes" id="UP001500236">
    <property type="component" value="Unassembled WGS sequence"/>
</dbReference>